<comment type="caution">
    <text evidence="10">The sequence shown here is derived from an EMBL/GenBank/DDBJ whole genome shotgun (WGS) entry which is preliminary data.</text>
</comment>
<gene>
    <name evidence="11" type="ORF">EDS130_LOCUS34135</name>
    <name evidence="10" type="ORF">XAT740_LOCUS8051</name>
</gene>
<dbReference type="Proteomes" id="UP000663828">
    <property type="component" value="Unassembled WGS sequence"/>
</dbReference>
<feature type="repeat" description="TPR" evidence="8">
    <location>
        <begin position="664"/>
        <end position="697"/>
    </location>
</feature>
<evidence type="ECO:0000313" key="12">
    <source>
        <dbReference type="Proteomes" id="UP000663828"/>
    </source>
</evidence>
<dbReference type="PROSITE" id="PS50293">
    <property type="entry name" value="TPR_REGION"/>
    <property type="match status" value="1"/>
</dbReference>
<keyword evidence="6 8" id="KW-0802">TPR repeat</keyword>
<dbReference type="OrthoDB" id="5587616at2759"/>
<dbReference type="InterPro" id="IPR011990">
    <property type="entry name" value="TPR-like_helical_dom_sf"/>
</dbReference>
<keyword evidence="3 9" id="KW-0808">Transferase</keyword>
<evidence type="ECO:0000256" key="9">
    <source>
        <dbReference type="RuleBase" id="RU361228"/>
    </source>
</evidence>
<protein>
    <recommendedName>
        <fullName evidence="9">NAD(P)(+)--arginine ADP-ribosyltransferase</fullName>
        <ecNumber evidence="9">2.4.2.31</ecNumber>
    </recommendedName>
    <alternativeName>
        <fullName evidence="9">Mono(ADP-ribosyl)transferase</fullName>
    </alternativeName>
</protein>
<evidence type="ECO:0000313" key="10">
    <source>
        <dbReference type="EMBL" id="CAF0901561.1"/>
    </source>
</evidence>
<dbReference type="Gene3D" id="3.90.176.10">
    <property type="entry name" value="Toxin ADP-ribosyltransferase, Chain A, domain 1"/>
    <property type="match status" value="1"/>
</dbReference>
<keyword evidence="12" id="KW-1185">Reference proteome</keyword>
<feature type="repeat" description="TPR" evidence="8">
    <location>
        <begin position="622"/>
        <end position="655"/>
    </location>
</feature>
<dbReference type="PANTHER" id="PTHR45641">
    <property type="entry name" value="TETRATRICOPEPTIDE REPEAT PROTEIN (AFU_ORTHOLOGUE AFUA_6G03870)"/>
    <property type="match status" value="1"/>
</dbReference>
<accession>A0A813ZQ62</accession>
<keyword evidence="4" id="KW-0548">Nucleotidyltransferase</keyword>
<evidence type="ECO:0000313" key="11">
    <source>
        <dbReference type="EMBL" id="CAF1366631.1"/>
    </source>
</evidence>
<dbReference type="AlphaFoldDB" id="A0A813ZQ62"/>
<keyword evidence="2 9" id="KW-0328">Glycosyltransferase</keyword>
<organism evidence="10 12">
    <name type="scientific">Adineta ricciae</name>
    <name type="common">Rotifer</name>
    <dbReference type="NCBI Taxonomy" id="249248"/>
    <lineage>
        <taxon>Eukaryota</taxon>
        <taxon>Metazoa</taxon>
        <taxon>Spiralia</taxon>
        <taxon>Gnathifera</taxon>
        <taxon>Rotifera</taxon>
        <taxon>Eurotatoria</taxon>
        <taxon>Bdelloidea</taxon>
        <taxon>Adinetida</taxon>
        <taxon>Adinetidae</taxon>
        <taxon>Adineta</taxon>
    </lineage>
</organism>
<keyword evidence="9" id="KW-0520">NAD</keyword>
<dbReference type="Gene3D" id="1.25.40.10">
    <property type="entry name" value="Tetratricopeptide repeat domain"/>
    <property type="match status" value="5"/>
</dbReference>
<comment type="similarity">
    <text evidence="1 9">Belongs to the Arg-specific ADP-ribosyltransferase family.</text>
</comment>
<proteinExistence type="inferred from homology"/>
<evidence type="ECO:0000256" key="3">
    <source>
        <dbReference type="ARBA" id="ARBA00022679"/>
    </source>
</evidence>
<dbReference type="InterPro" id="IPR000768">
    <property type="entry name" value="ART"/>
</dbReference>
<dbReference type="PROSITE" id="PS50005">
    <property type="entry name" value="TPR"/>
    <property type="match status" value="4"/>
</dbReference>
<dbReference type="EMBL" id="CAJNOJ010000281">
    <property type="protein sequence ID" value="CAF1366631.1"/>
    <property type="molecule type" value="Genomic_DNA"/>
</dbReference>
<dbReference type="PANTHER" id="PTHR45641:SF19">
    <property type="entry name" value="NEPHROCYSTIN-3"/>
    <property type="match status" value="1"/>
</dbReference>
<dbReference type="SUPFAM" id="SSF48452">
    <property type="entry name" value="TPR-like"/>
    <property type="match status" value="2"/>
</dbReference>
<evidence type="ECO:0000256" key="5">
    <source>
        <dbReference type="ARBA" id="ARBA00022737"/>
    </source>
</evidence>
<evidence type="ECO:0000256" key="8">
    <source>
        <dbReference type="PROSITE-ProRule" id="PRU00339"/>
    </source>
</evidence>
<dbReference type="Pfam" id="PF00515">
    <property type="entry name" value="TPR_1"/>
    <property type="match status" value="1"/>
</dbReference>
<dbReference type="SMART" id="SM00028">
    <property type="entry name" value="TPR"/>
    <property type="match status" value="14"/>
</dbReference>
<feature type="repeat" description="TPR" evidence="8">
    <location>
        <begin position="782"/>
        <end position="815"/>
    </location>
</feature>
<dbReference type="InterPro" id="IPR019734">
    <property type="entry name" value="TPR_rpt"/>
</dbReference>
<keyword evidence="9" id="KW-0521">NADP</keyword>
<dbReference type="SUPFAM" id="SSF81901">
    <property type="entry name" value="HCP-like"/>
    <property type="match status" value="1"/>
</dbReference>
<dbReference type="Pfam" id="PF13181">
    <property type="entry name" value="TPR_8"/>
    <property type="match status" value="2"/>
</dbReference>
<dbReference type="EMBL" id="CAJNOR010000394">
    <property type="protein sequence ID" value="CAF0901561.1"/>
    <property type="molecule type" value="Genomic_DNA"/>
</dbReference>
<dbReference type="Pfam" id="PF13424">
    <property type="entry name" value="TPR_12"/>
    <property type="match status" value="3"/>
</dbReference>
<sequence length="1008" mass="116743">MDSTAHSSHEHIRETNYIHTSNPAKYENIEDINVIWLDSRLNVSLDCLDTERRLRRMIDRLLTFNSCDAFLKYIDTETQERIFFIVSGSDGEFIVPRIHSLSKISSIYIFCGDIVKHEQWSKDFTKIHGIFNTKDALFKRVTSDMTLYLTNLLSFSILGKQDIYQKSLYSLSSEGARSMWFQLLIEVLVSMEHSDEAKSDLLEISRQQYKDDQAENKKIDEFDRTYTPEHVVWWYTTDSFLYRLLNKALRIENIDIIYKFRLFLTDLDNQIKRLYKEQSSLLQSKETFYRGQKIPQIELRNLQENIGSYVAMNTFTSVSQSREIALIYAGNGEDRPELESVIFQIEINERLSPCCNIRDFSQFSNEEELLLTIGSVFRIVDVKPSGDQWIIYLTLDKSDNQKMEGLKNFLRQDLFHETALINIAKILFRMSDYNRAEQYCIRAEKELSSDNNDRVGLYQLLGEIYQNGMGDYNKAKEMYDNALSFSDNVSQFVKIFGNMGLLQIQMGSYDMALTTLNQAERLSRKYNLSNSSAINTLANICTNIGITYRHKLNFIKSLQYYRHALDLKLQIVPELDPSLAALYSNIGNLSCITCDYEASLKAYENALKIQLQCLPEKHKDLATVYNNIALVYVTTERYSQALENFKKSLNMFEALLDADHPAIATLYHNIGDTYQRWKQYDIAVINLEKALQLRIQKLLPTHKHIAESYESLGWVYYYLSNYEKALDFCEKALKIEPNSPSVYNCMGIIFNLQCNYSGALSTLQKSIDLYEKFPAERTMALAKIRTTIGNILSIQKKFDDALKHYNKAIETYHSGKLSNSSDFIYIYSARGAFFSLTGEYDKALADLTMAFDMVKNSKVNYMLSEILIHMGNLHLKQNHFAEALSCIKDAEKNESSLSVQEHSIKGEILRLLAHVSHKQVQYDNALKYYRNALEIFSQAVPPNRLTIAYIHVELGCIYEQKCLYDESLNAFQEALHLFTMLFTSTHSAILYVNDKITHINAIRQRNDI</sequence>
<keyword evidence="5" id="KW-0677">Repeat</keyword>
<dbReference type="GO" id="GO:0016779">
    <property type="term" value="F:nucleotidyltransferase activity"/>
    <property type="evidence" value="ECO:0007669"/>
    <property type="project" value="UniProtKB-KW"/>
</dbReference>
<feature type="repeat" description="TPR" evidence="8">
    <location>
        <begin position="706"/>
        <end position="739"/>
    </location>
</feature>
<reference evidence="10" key="1">
    <citation type="submission" date="2021-02" db="EMBL/GenBank/DDBJ databases">
        <authorList>
            <person name="Nowell W R."/>
        </authorList>
    </citation>
    <scope>NUCLEOTIDE SEQUENCE</scope>
</reference>
<dbReference type="Pfam" id="PF01129">
    <property type="entry name" value="ART"/>
    <property type="match status" value="1"/>
</dbReference>
<dbReference type="GO" id="GO:0106274">
    <property type="term" value="F:NAD+-protein-arginine ADP-ribosyltransferase activity"/>
    <property type="evidence" value="ECO:0007669"/>
    <property type="project" value="UniProtKB-EC"/>
</dbReference>
<evidence type="ECO:0000256" key="2">
    <source>
        <dbReference type="ARBA" id="ARBA00022676"/>
    </source>
</evidence>
<dbReference type="EC" id="2.4.2.31" evidence="9"/>
<evidence type="ECO:0000256" key="7">
    <source>
        <dbReference type="ARBA" id="ARBA00047597"/>
    </source>
</evidence>
<dbReference type="Proteomes" id="UP000663852">
    <property type="component" value="Unassembled WGS sequence"/>
</dbReference>
<dbReference type="SUPFAM" id="SSF56399">
    <property type="entry name" value="ADP-ribosylation"/>
    <property type="match status" value="1"/>
</dbReference>
<evidence type="ECO:0000256" key="4">
    <source>
        <dbReference type="ARBA" id="ARBA00022695"/>
    </source>
</evidence>
<name>A0A813ZQ62_ADIRI</name>
<dbReference type="PROSITE" id="PS51996">
    <property type="entry name" value="TR_MART"/>
    <property type="match status" value="1"/>
</dbReference>
<evidence type="ECO:0000256" key="1">
    <source>
        <dbReference type="ARBA" id="ARBA00009558"/>
    </source>
</evidence>
<comment type="catalytic activity">
    <reaction evidence="7 9">
        <text>L-arginyl-[protein] + NAD(+) = N(omega)-(ADP-D-ribosyl)-L-arginyl-[protein] + nicotinamide + H(+)</text>
        <dbReference type="Rhea" id="RHEA:19149"/>
        <dbReference type="Rhea" id="RHEA-COMP:10532"/>
        <dbReference type="Rhea" id="RHEA-COMP:15087"/>
        <dbReference type="ChEBI" id="CHEBI:15378"/>
        <dbReference type="ChEBI" id="CHEBI:17154"/>
        <dbReference type="ChEBI" id="CHEBI:29965"/>
        <dbReference type="ChEBI" id="CHEBI:57540"/>
        <dbReference type="ChEBI" id="CHEBI:142554"/>
        <dbReference type="EC" id="2.4.2.31"/>
    </reaction>
</comment>
<evidence type="ECO:0000256" key="6">
    <source>
        <dbReference type="ARBA" id="ARBA00022803"/>
    </source>
</evidence>